<evidence type="ECO:0000259" key="1">
    <source>
        <dbReference type="Pfam" id="PF13946"/>
    </source>
</evidence>
<sequence>MQFNDKTVLIDTQGNASSAALLYGAAFDRAPDIGGLVNWTNVLDTGASLKFVADHFINSQEFIQNYGTTSSNVAFVTDLYENALHRAPDAPGLADWTEALDHNALNRAEVLIGFALSPENQNNHSDTFHHGLVLA</sequence>
<dbReference type="Gene3D" id="1.10.3130.20">
    <property type="entry name" value="Phycobilisome linker domain"/>
    <property type="match status" value="1"/>
</dbReference>
<gene>
    <name evidence="2" type="ORF">VQ03_20205</name>
</gene>
<dbReference type="InterPro" id="IPR025282">
    <property type="entry name" value="DUF4214"/>
</dbReference>
<organism evidence="2 3">
    <name type="scientific">Methylobacterium tarhaniae</name>
    <dbReference type="NCBI Taxonomy" id="1187852"/>
    <lineage>
        <taxon>Bacteria</taxon>
        <taxon>Pseudomonadati</taxon>
        <taxon>Pseudomonadota</taxon>
        <taxon>Alphaproteobacteria</taxon>
        <taxon>Hyphomicrobiales</taxon>
        <taxon>Methylobacteriaceae</taxon>
        <taxon>Methylobacterium</taxon>
    </lineage>
</organism>
<dbReference type="AlphaFoldDB" id="A0A0J6VCB4"/>
<reference evidence="2 3" key="1">
    <citation type="submission" date="2015-03" db="EMBL/GenBank/DDBJ databases">
        <title>Genome sequencing of Methylobacterium tarhaniae DSM 25844.</title>
        <authorList>
            <person name="Chaudhry V."/>
            <person name="Patil P.B."/>
        </authorList>
    </citation>
    <scope>NUCLEOTIDE SEQUENCE [LARGE SCALE GENOMIC DNA]</scope>
    <source>
        <strain evidence="2 3">DSM 25844</strain>
    </source>
</reference>
<dbReference type="Proteomes" id="UP000036449">
    <property type="component" value="Unassembled WGS sequence"/>
</dbReference>
<dbReference type="PATRIC" id="fig|1187852.3.peg.1481"/>
<evidence type="ECO:0000313" key="3">
    <source>
        <dbReference type="Proteomes" id="UP000036449"/>
    </source>
</evidence>
<proteinExistence type="predicted"/>
<evidence type="ECO:0000313" key="2">
    <source>
        <dbReference type="EMBL" id="KMO36686.1"/>
    </source>
</evidence>
<dbReference type="EMBL" id="LABZ01000145">
    <property type="protein sequence ID" value="KMO36686.1"/>
    <property type="molecule type" value="Genomic_DNA"/>
</dbReference>
<protein>
    <recommendedName>
        <fullName evidence="1">DUF4214 domain-containing protein</fullName>
    </recommendedName>
</protein>
<dbReference type="Pfam" id="PF13946">
    <property type="entry name" value="DUF4214"/>
    <property type="match status" value="1"/>
</dbReference>
<feature type="domain" description="DUF4214" evidence="1">
    <location>
        <begin position="53"/>
        <end position="123"/>
    </location>
</feature>
<keyword evidence="3" id="KW-1185">Reference proteome</keyword>
<name>A0A0J6VCB4_9HYPH</name>
<accession>A0A0J6VCB4</accession>
<comment type="caution">
    <text evidence="2">The sequence shown here is derived from an EMBL/GenBank/DDBJ whole genome shotgun (WGS) entry which is preliminary data.</text>
</comment>
<dbReference type="InterPro" id="IPR038255">
    <property type="entry name" value="PBS_linker_sf"/>
</dbReference>